<dbReference type="PROSITE" id="PS51352">
    <property type="entry name" value="THIOREDOXIN_2"/>
    <property type="match status" value="1"/>
</dbReference>
<dbReference type="Pfam" id="PF00085">
    <property type="entry name" value="Thioredoxin"/>
    <property type="match status" value="1"/>
</dbReference>
<dbReference type="GO" id="GO:0015035">
    <property type="term" value="F:protein-disulfide reductase activity"/>
    <property type="evidence" value="ECO:0007669"/>
    <property type="project" value="InterPro"/>
</dbReference>
<feature type="domain" description="Thioredoxin" evidence="3">
    <location>
        <begin position="1"/>
        <end position="105"/>
    </location>
</feature>
<keyword evidence="1" id="KW-1015">Disulfide bond</keyword>
<proteinExistence type="inferred from homology"/>
<dbReference type="CDD" id="cd02947">
    <property type="entry name" value="TRX_family"/>
    <property type="match status" value="1"/>
</dbReference>
<sequence>MAVIEVTSAEQFEELLRKNAKVAVMFTAAWSGRSRAVSPAFEELSEQPTDIVFASVDVDGVAPVAQKYGIRTIPTFILFKDGDKSDDVAGANIPALADKLKMLAV</sequence>
<evidence type="ECO:0000256" key="1">
    <source>
        <dbReference type="ARBA" id="ARBA00023157"/>
    </source>
</evidence>
<evidence type="ECO:0000313" key="4">
    <source>
        <dbReference type="EMBL" id="MBB6439434.1"/>
    </source>
</evidence>
<dbReference type="Proteomes" id="UP000540423">
    <property type="component" value="Unassembled WGS sequence"/>
</dbReference>
<dbReference type="RefSeq" id="WP_185035989.1">
    <property type="nucleotide sequence ID" value="NZ_BNBN01000015.1"/>
</dbReference>
<comment type="caution">
    <text evidence="4">The sequence shown here is derived from an EMBL/GenBank/DDBJ whole genome shotgun (WGS) entry which is preliminary data.</text>
</comment>
<accession>A0A7X0HKN6</accession>
<dbReference type="Gene3D" id="3.40.30.10">
    <property type="entry name" value="Glutaredoxin"/>
    <property type="match status" value="1"/>
</dbReference>
<gene>
    <name evidence="4" type="ORF">HNQ79_005946</name>
</gene>
<dbReference type="SUPFAM" id="SSF52833">
    <property type="entry name" value="Thioredoxin-like"/>
    <property type="match status" value="1"/>
</dbReference>
<evidence type="ECO:0000256" key="2">
    <source>
        <dbReference type="PIRNR" id="PIRNR000077"/>
    </source>
</evidence>
<organism evidence="4 5">
    <name type="scientific">Streptomyces candidus</name>
    <dbReference type="NCBI Taxonomy" id="67283"/>
    <lineage>
        <taxon>Bacteria</taxon>
        <taxon>Bacillati</taxon>
        <taxon>Actinomycetota</taxon>
        <taxon>Actinomycetes</taxon>
        <taxon>Kitasatosporales</taxon>
        <taxon>Streptomycetaceae</taxon>
        <taxon>Streptomyces</taxon>
    </lineage>
</organism>
<dbReference type="PANTHER" id="PTHR46115">
    <property type="entry name" value="THIOREDOXIN-LIKE PROTEIN 1"/>
    <property type="match status" value="1"/>
</dbReference>
<dbReference type="InterPro" id="IPR013766">
    <property type="entry name" value="Thioredoxin_domain"/>
</dbReference>
<reference evidence="4 5" key="1">
    <citation type="submission" date="2020-08" db="EMBL/GenBank/DDBJ databases">
        <title>Genomic Encyclopedia of Type Strains, Phase IV (KMG-IV): sequencing the most valuable type-strain genomes for metagenomic binning, comparative biology and taxonomic classification.</title>
        <authorList>
            <person name="Goeker M."/>
        </authorList>
    </citation>
    <scope>NUCLEOTIDE SEQUENCE [LARGE SCALE GENOMIC DNA]</scope>
    <source>
        <strain evidence="4 5">DSM 40141</strain>
    </source>
</reference>
<dbReference type="EMBL" id="JACHEM010000021">
    <property type="protein sequence ID" value="MBB6439434.1"/>
    <property type="molecule type" value="Genomic_DNA"/>
</dbReference>
<comment type="similarity">
    <text evidence="2">Belongs to the thioredoxin family.</text>
</comment>
<dbReference type="PIRSF" id="PIRSF000077">
    <property type="entry name" value="Thioredoxin"/>
    <property type="match status" value="1"/>
</dbReference>
<dbReference type="AlphaFoldDB" id="A0A7X0HKN6"/>
<name>A0A7X0HKN6_9ACTN</name>
<evidence type="ECO:0000313" key="5">
    <source>
        <dbReference type="Proteomes" id="UP000540423"/>
    </source>
</evidence>
<keyword evidence="5" id="KW-1185">Reference proteome</keyword>
<dbReference type="InterPro" id="IPR005746">
    <property type="entry name" value="Thioredoxin"/>
</dbReference>
<dbReference type="InterPro" id="IPR036249">
    <property type="entry name" value="Thioredoxin-like_sf"/>
</dbReference>
<evidence type="ECO:0000259" key="3">
    <source>
        <dbReference type="PROSITE" id="PS51352"/>
    </source>
</evidence>
<protein>
    <recommendedName>
        <fullName evidence="2">Thioredoxin</fullName>
    </recommendedName>
</protein>